<dbReference type="SUPFAM" id="SSF53474">
    <property type="entry name" value="alpha/beta-Hydrolases"/>
    <property type="match status" value="1"/>
</dbReference>
<evidence type="ECO:0000256" key="6">
    <source>
        <dbReference type="ARBA" id="ARBA00022837"/>
    </source>
</evidence>
<dbReference type="Pfam" id="PF07519">
    <property type="entry name" value="Tannase"/>
    <property type="match status" value="1"/>
</dbReference>
<dbReference type="Gene3D" id="3.40.50.1820">
    <property type="entry name" value="alpha/beta hydrolase"/>
    <property type="match status" value="1"/>
</dbReference>
<dbReference type="GO" id="GO:0016787">
    <property type="term" value="F:hydrolase activity"/>
    <property type="evidence" value="ECO:0007669"/>
    <property type="project" value="UniProtKB-KW"/>
</dbReference>
<reference evidence="8 9" key="1">
    <citation type="submission" date="2024-03" db="EMBL/GenBank/DDBJ databases">
        <authorList>
            <person name="Jo J.-H."/>
        </authorList>
    </citation>
    <scope>NUCLEOTIDE SEQUENCE [LARGE SCALE GENOMIC DNA]</scope>
    <source>
        <strain evidence="8 9">PS1R-30</strain>
    </source>
</reference>
<evidence type="ECO:0000313" key="9">
    <source>
        <dbReference type="Proteomes" id="UP001361239"/>
    </source>
</evidence>
<dbReference type="RefSeq" id="WP_339589108.1">
    <property type="nucleotide sequence ID" value="NZ_JBBHJZ010000005.1"/>
</dbReference>
<organism evidence="8 9">
    <name type="scientific">Novosphingobium anseongense</name>
    <dbReference type="NCBI Taxonomy" id="3133436"/>
    <lineage>
        <taxon>Bacteria</taxon>
        <taxon>Pseudomonadati</taxon>
        <taxon>Pseudomonadota</taxon>
        <taxon>Alphaproteobacteria</taxon>
        <taxon>Sphingomonadales</taxon>
        <taxon>Sphingomonadaceae</taxon>
        <taxon>Novosphingobium</taxon>
    </lineage>
</organism>
<protein>
    <submittedName>
        <fullName evidence="8">Tannase/feruloyl esterase family alpha/beta hydrolase</fullName>
    </submittedName>
</protein>
<evidence type="ECO:0000256" key="1">
    <source>
        <dbReference type="ARBA" id="ARBA00006249"/>
    </source>
</evidence>
<keyword evidence="6" id="KW-0106">Calcium</keyword>
<evidence type="ECO:0000256" key="4">
    <source>
        <dbReference type="ARBA" id="ARBA00022729"/>
    </source>
</evidence>
<evidence type="ECO:0000256" key="3">
    <source>
        <dbReference type="ARBA" id="ARBA00022723"/>
    </source>
</evidence>
<name>A0ABU8S1K4_9SPHN</name>
<keyword evidence="3" id="KW-0479">Metal-binding</keyword>
<keyword evidence="5 8" id="KW-0378">Hydrolase</keyword>
<evidence type="ECO:0000313" key="8">
    <source>
        <dbReference type="EMBL" id="MEJ5979175.1"/>
    </source>
</evidence>
<evidence type="ECO:0000256" key="7">
    <source>
        <dbReference type="ARBA" id="ARBA00023157"/>
    </source>
</evidence>
<sequence length="520" mass="53272">MASEARAKGGPAAKGLGEAAGRCAALVDLVVPASAIGLPSGGARIGTASVFSAEADLPETCRVNGAILPATPGAPQITFQINLPRAWNEKAVQFGGGGFNGFLVDGLRSLPGVVAGVADVPNPLARGFATFGSDGGHLVANPFDASFARNTEARENYMGAAVKRLHDAAVAVVGAYYGKAPRRLYYAGGSKGGHEALVAAQRYGADFDGAIAYYPAKDSVGLILGWGALTKAAYGPGGGALSPVKQAFVHRAVLAACDGLDGLADGVIANTAACEAAISPVSLACPAASAPAGDCLDPSEVAALAVASRRTVYPYPLANGVASIGPFPVLSEGSLDQTWLSAGGRAATLYEQLNNGIARNFWTNDAAAGLDRLDLAALRSVIEAHSRASDATSTDLEAFRRHGGKLILVQGTTDMLVPPAATTDYYRRLAGRYGEAVEGLARYFIQPGYGHGNGPFTLSWDSLGALDAWVETGRFPAAPVATDGNAATRGRQMPLCAYPLFARFTGGDPRAATSFRCAAR</sequence>
<comment type="caution">
    <text evidence="8">The sequence shown here is derived from an EMBL/GenBank/DDBJ whole genome shotgun (WGS) entry which is preliminary data.</text>
</comment>
<keyword evidence="2" id="KW-0719">Serine esterase</keyword>
<gene>
    <name evidence="8" type="ORF">WG901_21155</name>
</gene>
<dbReference type="PANTHER" id="PTHR33938:SF15">
    <property type="entry name" value="FERULOYL ESTERASE B-RELATED"/>
    <property type="match status" value="1"/>
</dbReference>
<dbReference type="PANTHER" id="PTHR33938">
    <property type="entry name" value="FERULOYL ESTERASE B-RELATED"/>
    <property type="match status" value="1"/>
</dbReference>
<keyword evidence="9" id="KW-1185">Reference proteome</keyword>
<evidence type="ECO:0000256" key="2">
    <source>
        <dbReference type="ARBA" id="ARBA00022487"/>
    </source>
</evidence>
<evidence type="ECO:0000256" key="5">
    <source>
        <dbReference type="ARBA" id="ARBA00022801"/>
    </source>
</evidence>
<accession>A0ABU8S1K4</accession>
<proteinExistence type="inferred from homology"/>
<comment type="similarity">
    <text evidence="1">Belongs to the tannase family.</text>
</comment>
<keyword evidence="7" id="KW-1015">Disulfide bond</keyword>
<dbReference type="InterPro" id="IPR029058">
    <property type="entry name" value="AB_hydrolase_fold"/>
</dbReference>
<keyword evidence="4" id="KW-0732">Signal</keyword>
<dbReference type="EMBL" id="JBBHJZ010000005">
    <property type="protein sequence ID" value="MEJ5979175.1"/>
    <property type="molecule type" value="Genomic_DNA"/>
</dbReference>
<dbReference type="Proteomes" id="UP001361239">
    <property type="component" value="Unassembled WGS sequence"/>
</dbReference>
<dbReference type="InterPro" id="IPR011118">
    <property type="entry name" value="Tannase/feruloyl_esterase"/>
</dbReference>